<dbReference type="InterPro" id="IPR002350">
    <property type="entry name" value="Kazal_dom"/>
</dbReference>
<dbReference type="Gene3D" id="3.30.60.30">
    <property type="match status" value="1"/>
</dbReference>
<dbReference type="InterPro" id="IPR053265">
    <property type="entry name" value="Serpin"/>
</dbReference>
<keyword evidence="1" id="KW-0732">Signal</keyword>
<evidence type="ECO:0000259" key="2">
    <source>
        <dbReference type="PROSITE" id="PS51465"/>
    </source>
</evidence>
<gene>
    <name evidence="3" type="primary">KZL1</name>
</gene>
<dbReference type="EMBL" id="EU045342">
    <property type="protein sequence ID" value="ABV44739.1"/>
    <property type="molecule type" value="mRNA"/>
</dbReference>
<name>A8CAF0_PHLPP</name>
<feature type="chain" id="PRO_5002717878" evidence="1">
    <location>
        <begin position="22"/>
        <end position="77"/>
    </location>
</feature>
<dbReference type="AlphaFoldDB" id="A8CAF0"/>
<reference evidence="3" key="1">
    <citation type="journal article" date="2007" name="BMC Genomics">
        <title>Exploring the midgut transcriptome of Phlebotomus papatasi: comparative analysis of expression profiles of sugar-fed, blood-fed and Leishmania-major-infected sandflies.</title>
        <authorList>
            <person name="Ramalho-Ortigao M."/>
            <person name="Jochim R.C."/>
            <person name="Anderson J.M."/>
            <person name="Lawyer P.G."/>
            <person name="Pham V.M."/>
            <person name="Kamhawi S."/>
            <person name="Valenzuela J.G."/>
        </authorList>
    </citation>
    <scope>NUCLEOTIDE SEQUENCE</scope>
    <source>
        <tissue evidence="3">Midgut</tissue>
    </source>
</reference>
<accession>A8CAF0</accession>
<evidence type="ECO:0000313" key="3">
    <source>
        <dbReference type="EMBL" id="ABV44739.1"/>
    </source>
</evidence>
<dbReference type="PROSITE" id="PS51465">
    <property type="entry name" value="KAZAL_2"/>
    <property type="match status" value="1"/>
</dbReference>
<evidence type="ECO:0000256" key="1">
    <source>
        <dbReference type="SAM" id="SignalP"/>
    </source>
</evidence>
<dbReference type="VEuPathDB" id="VectorBase:PPAI001011"/>
<dbReference type="GO" id="GO:0005615">
    <property type="term" value="C:extracellular space"/>
    <property type="evidence" value="ECO:0007669"/>
    <property type="project" value="TreeGrafter"/>
</dbReference>
<dbReference type="PANTHER" id="PTHR21131">
    <property type="entry name" value="SERINE-TYPE ENDOPEPTIDASE INHIBITOR"/>
    <property type="match status" value="1"/>
</dbReference>
<dbReference type="SUPFAM" id="SSF100895">
    <property type="entry name" value="Kazal-type serine protease inhibitors"/>
    <property type="match status" value="1"/>
</dbReference>
<proteinExistence type="evidence at transcript level"/>
<organism evidence="3">
    <name type="scientific">Phlebotomus papatasi</name>
    <name type="common">Sandfly</name>
    <dbReference type="NCBI Taxonomy" id="29031"/>
    <lineage>
        <taxon>Eukaryota</taxon>
        <taxon>Metazoa</taxon>
        <taxon>Ecdysozoa</taxon>
        <taxon>Arthropoda</taxon>
        <taxon>Hexapoda</taxon>
        <taxon>Insecta</taxon>
        <taxon>Pterygota</taxon>
        <taxon>Neoptera</taxon>
        <taxon>Endopterygota</taxon>
        <taxon>Diptera</taxon>
        <taxon>Nematocera</taxon>
        <taxon>Psychodoidea</taxon>
        <taxon>Psychodidae</taxon>
        <taxon>Phlebotomus</taxon>
        <taxon>Phlebotomus</taxon>
    </lineage>
</organism>
<feature type="signal peptide" evidence="1">
    <location>
        <begin position="1"/>
        <end position="21"/>
    </location>
</feature>
<dbReference type="PROSITE" id="PS00282">
    <property type="entry name" value="KAZAL_1"/>
    <property type="match status" value="1"/>
</dbReference>
<feature type="domain" description="Kazal-like" evidence="2">
    <location>
        <begin position="8"/>
        <end position="74"/>
    </location>
</feature>
<dbReference type="InterPro" id="IPR036058">
    <property type="entry name" value="Kazal_dom_sf"/>
</dbReference>
<protein>
    <submittedName>
        <fullName evidence="3">Kazal-type serine protease inhibitor-like protein</fullName>
    </submittedName>
</protein>
<dbReference type="Pfam" id="PF00050">
    <property type="entry name" value="Kazal_1"/>
    <property type="match status" value="1"/>
</dbReference>
<sequence>MKIAWIFASLALFCTFYISQAEERVTCPCPRIYLPVCGSDDVTYSNKCEFECAAKSARGRSMNLSIRWEGRCDGDLW</sequence>
<reference evidence="3" key="2">
    <citation type="submission" date="2007-07" db="EMBL/GenBank/DDBJ databases">
        <authorList>
            <person name="Jochim R.C."/>
            <person name="Valenzuela J.G."/>
            <person name="Ramalho-Ortigao J.M."/>
            <person name="Kamhawi S."/>
            <person name="Anderson J.M."/>
        </authorList>
    </citation>
    <scope>NUCLEOTIDE SEQUENCE</scope>
    <source>
        <tissue evidence="3">Midgut</tissue>
    </source>
</reference>
<dbReference type="SMART" id="SM00280">
    <property type="entry name" value="KAZAL"/>
    <property type="match status" value="1"/>
</dbReference>
<dbReference type="PANTHER" id="PTHR21131:SF0">
    <property type="entry name" value="GEO10195P1-RELATED"/>
    <property type="match status" value="1"/>
</dbReference>